<proteinExistence type="predicted"/>
<feature type="region of interest" description="Disordered" evidence="1">
    <location>
        <begin position="122"/>
        <end position="172"/>
    </location>
</feature>
<accession>A0A8K0T776</accession>
<feature type="compositionally biased region" description="Low complexity" evidence="1">
    <location>
        <begin position="135"/>
        <end position="144"/>
    </location>
</feature>
<dbReference type="EMBL" id="JAGPNK010000001">
    <property type="protein sequence ID" value="KAH7329357.1"/>
    <property type="molecule type" value="Genomic_DNA"/>
</dbReference>
<keyword evidence="3" id="KW-1185">Reference proteome</keyword>
<comment type="caution">
    <text evidence="2">The sequence shown here is derived from an EMBL/GenBank/DDBJ whole genome shotgun (WGS) entry which is preliminary data.</text>
</comment>
<gene>
    <name evidence="2" type="ORF">B0I35DRAFT_43003</name>
</gene>
<evidence type="ECO:0000313" key="3">
    <source>
        <dbReference type="Proteomes" id="UP000813444"/>
    </source>
</evidence>
<dbReference type="Proteomes" id="UP000813444">
    <property type="component" value="Unassembled WGS sequence"/>
</dbReference>
<dbReference type="AlphaFoldDB" id="A0A8K0T776"/>
<organism evidence="2 3">
    <name type="scientific">Stachybotrys elegans</name>
    <dbReference type="NCBI Taxonomy" id="80388"/>
    <lineage>
        <taxon>Eukaryota</taxon>
        <taxon>Fungi</taxon>
        <taxon>Dikarya</taxon>
        <taxon>Ascomycota</taxon>
        <taxon>Pezizomycotina</taxon>
        <taxon>Sordariomycetes</taxon>
        <taxon>Hypocreomycetidae</taxon>
        <taxon>Hypocreales</taxon>
        <taxon>Stachybotryaceae</taxon>
        <taxon>Stachybotrys</taxon>
    </lineage>
</organism>
<sequence length="227" mass="25029">MMWHLGSWTALGVDSRRAPRWIREWLRSSYVNDDAMRLASVFALPSCSPAHLNLGAALLIERVSLLLQSLRGPSLLRAHPSKGWLSFVAGIHLAIPTNSRQSQAKPVLLQCLLCFASRDESPRKRRSPARSLSRPGLPGAAAPLPAHPPCLQRRPSAAAPPSSTPSSTTRSLCNDTRNAVYPPCSSSYLHTSPDYRREAYPKFTELERCEPGPVPTECRRSWSVTTP</sequence>
<evidence type="ECO:0000256" key="1">
    <source>
        <dbReference type="SAM" id="MobiDB-lite"/>
    </source>
</evidence>
<evidence type="ECO:0000313" key="2">
    <source>
        <dbReference type="EMBL" id="KAH7329357.1"/>
    </source>
</evidence>
<protein>
    <submittedName>
        <fullName evidence="2">Uncharacterized protein</fullName>
    </submittedName>
</protein>
<feature type="compositionally biased region" description="Low complexity" evidence="1">
    <location>
        <begin position="153"/>
        <end position="171"/>
    </location>
</feature>
<reference evidence="2" key="1">
    <citation type="journal article" date="2021" name="Nat. Commun.">
        <title>Genetic determinants of endophytism in the Arabidopsis root mycobiome.</title>
        <authorList>
            <person name="Mesny F."/>
            <person name="Miyauchi S."/>
            <person name="Thiergart T."/>
            <person name="Pickel B."/>
            <person name="Atanasova L."/>
            <person name="Karlsson M."/>
            <person name="Huettel B."/>
            <person name="Barry K.W."/>
            <person name="Haridas S."/>
            <person name="Chen C."/>
            <person name="Bauer D."/>
            <person name="Andreopoulos W."/>
            <person name="Pangilinan J."/>
            <person name="LaButti K."/>
            <person name="Riley R."/>
            <person name="Lipzen A."/>
            <person name="Clum A."/>
            <person name="Drula E."/>
            <person name="Henrissat B."/>
            <person name="Kohler A."/>
            <person name="Grigoriev I.V."/>
            <person name="Martin F.M."/>
            <person name="Hacquard S."/>
        </authorList>
    </citation>
    <scope>NUCLEOTIDE SEQUENCE</scope>
    <source>
        <strain evidence="2">MPI-CAGE-CH-0235</strain>
    </source>
</reference>
<name>A0A8K0T776_9HYPO</name>